<accession>A0ACC0JAX2</accession>
<protein>
    <submittedName>
        <fullName evidence="1">Uncharacterized protein</fullName>
    </submittedName>
</protein>
<gene>
    <name evidence="1" type="ORF">MSG28_008320</name>
</gene>
<sequence>MTLTVRTFYERDFPDDSDGDPILTSAIPEDTPHIPYKPLRRSDDEVLQRSREYYELMAKRRTVRMFSPEPIPDEVLDNIIMTAGVMDCIPTASQWAEIYANCTPIANETYVRATVMVTP</sequence>
<comment type="caution">
    <text evidence="1">The sequence shown here is derived from an EMBL/GenBank/DDBJ whole genome shotgun (WGS) entry which is preliminary data.</text>
</comment>
<evidence type="ECO:0000313" key="2">
    <source>
        <dbReference type="Proteomes" id="UP001064048"/>
    </source>
</evidence>
<proteinExistence type="predicted"/>
<reference evidence="1 2" key="1">
    <citation type="journal article" date="2022" name="Genome Biol. Evol.">
        <title>The Spruce Budworm Genome: Reconstructing the Evolutionary History of Antifreeze Proteins.</title>
        <authorList>
            <person name="Beliveau C."/>
            <person name="Gagne P."/>
            <person name="Picq S."/>
            <person name="Vernygora O."/>
            <person name="Keeling C.I."/>
            <person name="Pinkney K."/>
            <person name="Doucet D."/>
            <person name="Wen F."/>
            <person name="Johnston J.S."/>
            <person name="Maaroufi H."/>
            <person name="Boyle B."/>
            <person name="Laroche J."/>
            <person name="Dewar K."/>
            <person name="Juretic N."/>
            <person name="Blackburn G."/>
            <person name="Nisole A."/>
            <person name="Brunet B."/>
            <person name="Brandao M."/>
            <person name="Lumley L."/>
            <person name="Duan J."/>
            <person name="Quan G."/>
            <person name="Lucarotti C.J."/>
            <person name="Roe A.D."/>
            <person name="Sperling F.A.H."/>
            <person name="Levesque R.C."/>
            <person name="Cusson M."/>
        </authorList>
    </citation>
    <scope>NUCLEOTIDE SEQUENCE [LARGE SCALE GENOMIC DNA]</scope>
    <source>
        <strain evidence="1">Glfc:IPQL:Cfum</strain>
    </source>
</reference>
<organism evidence="1 2">
    <name type="scientific">Choristoneura fumiferana</name>
    <name type="common">Spruce budworm moth</name>
    <name type="synonym">Archips fumiferana</name>
    <dbReference type="NCBI Taxonomy" id="7141"/>
    <lineage>
        <taxon>Eukaryota</taxon>
        <taxon>Metazoa</taxon>
        <taxon>Ecdysozoa</taxon>
        <taxon>Arthropoda</taxon>
        <taxon>Hexapoda</taxon>
        <taxon>Insecta</taxon>
        <taxon>Pterygota</taxon>
        <taxon>Neoptera</taxon>
        <taxon>Endopterygota</taxon>
        <taxon>Lepidoptera</taxon>
        <taxon>Glossata</taxon>
        <taxon>Ditrysia</taxon>
        <taxon>Tortricoidea</taxon>
        <taxon>Tortricidae</taxon>
        <taxon>Tortricinae</taxon>
        <taxon>Choristoneura</taxon>
    </lineage>
</organism>
<dbReference type="Proteomes" id="UP001064048">
    <property type="component" value="Chromosome 13"/>
</dbReference>
<evidence type="ECO:0000313" key="1">
    <source>
        <dbReference type="EMBL" id="KAI8421282.1"/>
    </source>
</evidence>
<keyword evidence="2" id="KW-1185">Reference proteome</keyword>
<dbReference type="EMBL" id="CM046113">
    <property type="protein sequence ID" value="KAI8421282.1"/>
    <property type="molecule type" value="Genomic_DNA"/>
</dbReference>
<name>A0ACC0JAX2_CHOFU</name>